<dbReference type="InterPro" id="IPR052026">
    <property type="entry name" value="ExeA_AAA_ATPase_DNA-bind"/>
</dbReference>
<evidence type="ECO:0000313" key="3">
    <source>
        <dbReference type="Proteomes" id="UP001549691"/>
    </source>
</evidence>
<comment type="caution">
    <text evidence="2">The sequence shown here is derived from an EMBL/GenBank/DDBJ whole genome shotgun (WGS) entry which is preliminary data.</text>
</comment>
<feature type="domain" description="AAA+ ATPase" evidence="1">
    <location>
        <begin position="56"/>
        <end position="212"/>
    </location>
</feature>
<dbReference type="InterPro" id="IPR008868">
    <property type="entry name" value="TniB"/>
</dbReference>
<gene>
    <name evidence="2" type="ORF">ABXR19_11285</name>
</gene>
<dbReference type="InterPro" id="IPR003593">
    <property type="entry name" value="AAA+_ATPase"/>
</dbReference>
<reference evidence="2 3" key="1">
    <citation type="submission" date="2024-07" db="EMBL/GenBank/DDBJ databases">
        <title>Uliginosibacterium flavum JJ3220;KACC:17644.</title>
        <authorList>
            <person name="Kim M.K."/>
        </authorList>
    </citation>
    <scope>NUCLEOTIDE SEQUENCE [LARGE SCALE GENOMIC DNA]</scope>
    <source>
        <strain evidence="2 3">KACC:17644</strain>
    </source>
</reference>
<dbReference type="InterPro" id="IPR027417">
    <property type="entry name" value="P-loop_NTPase"/>
</dbReference>
<organism evidence="2 3">
    <name type="scientific">Uliginosibacterium flavum</name>
    <dbReference type="NCBI Taxonomy" id="1396831"/>
    <lineage>
        <taxon>Bacteria</taxon>
        <taxon>Pseudomonadati</taxon>
        <taxon>Pseudomonadota</taxon>
        <taxon>Betaproteobacteria</taxon>
        <taxon>Rhodocyclales</taxon>
        <taxon>Zoogloeaceae</taxon>
        <taxon>Uliginosibacterium</taxon>
    </lineage>
</organism>
<dbReference type="RefSeq" id="WP_354601234.1">
    <property type="nucleotide sequence ID" value="NZ_JBEWZI010000011.1"/>
</dbReference>
<sequence>MTDFPKDLFDLSTTELLTPISQAVTFRRQLIHYPGFVGAIQAVERCHAMGRHKLEEPDCLLVTGVSGCGKSTLRKTYADRHPRVELEDRTVIPVLHLELPSQPTIKNVAERILMAMEDPFAARGSAESKTARIIKLLAECRVELVILDEFQHFVDRGRGVVDYKIADWLKQIINAARVPFVLMGLPRCERILEANEQLRRRFSARFELKPFSVRTKESAREFKRILSTLNEELPFPDRSVIAGADVVSMMFYATNGLIDYLIKLVSKGIEIAANEERNQIDLNVLARAFSLAIFQQCSDETNPFHPDFIRRVLNHQGEPFHGYA</sequence>
<protein>
    <submittedName>
        <fullName evidence="2">TniB family NTP-binding protein</fullName>
    </submittedName>
</protein>
<dbReference type="EMBL" id="JBEWZI010000011">
    <property type="protein sequence ID" value="MET7014772.1"/>
    <property type="molecule type" value="Genomic_DNA"/>
</dbReference>
<dbReference type="SUPFAM" id="SSF52540">
    <property type="entry name" value="P-loop containing nucleoside triphosphate hydrolases"/>
    <property type="match status" value="1"/>
</dbReference>
<dbReference type="Proteomes" id="UP001549691">
    <property type="component" value="Unassembled WGS sequence"/>
</dbReference>
<evidence type="ECO:0000313" key="2">
    <source>
        <dbReference type="EMBL" id="MET7014772.1"/>
    </source>
</evidence>
<dbReference type="Pfam" id="PF05621">
    <property type="entry name" value="TniB"/>
    <property type="match status" value="1"/>
</dbReference>
<dbReference type="Gene3D" id="3.40.50.300">
    <property type="entry name" value="P-loop containing nucleotide triphosphate hydrolases"/>
    <property type="match status" value="1"/>
</dbReference>
<dbReference type="PANTHER" id="PTHR35894">
    <property type="entry name" value="GENERAL SECRETION PATHWAY PROTEIN A-RELATED"/>
    <property type="match status" value="1"/>
</dbReference>
<proteinExistence type="predicted"/>
<keyword evidence="3" id="KW-1185">Reference proteome</keyword>
<name>A0ABV2TP18_9RHOO</name>
<dbReference type="SMART" id="SM00382">
    <property type="entry name" value="AAA"/>
    <property type="match status" value="1"/>
</dbReference>
<dbReference type="PANTHER" id="PTHR35894:SF1">
    <property type="entry name" value="PHOSPHORIBULOKINASE _ URIDINE KINASE FAMILY"/>
    <property type="match status" value="1"/>
</dbReference>
<evidence type="ECO:0000259" key="1">
    <source>
        <dbReference type="SMART" id="SM00382"/>
    </source>
</evidence>
<accession>A0ABV2TP18</accession>